<accession>A0A809YGW3</accession>
<dbReference type="EMBL" id="AP023092">
    <property type="protein sequence ID" value="BCE28188.1"/>
    <property type="molecule type" value="Genomic_DNA"/>
</dbReference>
<name>A0A809YGW3_9BRAD</name>
<dbReference type="GO" id="GO:0004743">
    <property type="term" value="F:pyruvate kinase activity"/>
    <property type="evidence" value="ECO:0007669"/>
    <property type="project" value="InterPro"/>
</dbReference>
<dbReference type="GO" id="GO:0000287">
    <property type="term" value="F:magnesium ion binding"/>
    <property type="evidence" value="ECO:0007669"/>
    <property type="project" value="InterPro"/>
</dbReference>
<sequence length="60" mass="6488">MLGRQKEFVRACRLVAKPVIVATQMPDSMITAPTATFSLPSMHAVPLGNSYGGVREWLGV</sequence>
<dbReference type="InterPro" id="IPR040442">
    <property type="entry name" value="Pyrv_kinase-like_dom_sf"/>
</dbReference>
<gene>
    <name evidence="2" type="ORF">XF2B_19570</name>
    <name evidence="3" type="ORF">XF3B_19520</name>
    <name evidence="4" type="ORF">XF9B_19420</name>
</gene>
<dbReference type="GO" id="GO:0030955">
    <property type="term" value="F:potassium ion binding"/>
    <property type="evidence" value="ECO:0007669"/>
    <property type="project" value="InterPro"/>
</dbReference>
<organism evidence="3">
    <name type="scientific">Bradyrhizobium diazoefficiens</name>
    <dbReference type="NCBI Taxonomy" id="1355477"/>
    <lineage>
        <taxon>Bacteria</taxon>
        <taxon>Pseudomonadati</taxon>
        <taxon>Pseudomonadota</taxon>
        <taxon>Alphaproteobacteria</taxon>
        <taxon>Hyphomicrobiales</taxon>
        <taxon>Nitrobacteraceae</taxon>
        <taxon>Bradyrhizobium</taxon>
    </lineage>
</organism>
<protein>
    <recommendedName>
        <fullName evidence="1">Pyruvate kinase barrel domain-containing protein</fullName>
    </recommendedName>
</protein>
<dbReference type="AlphaFoldDB" id="A0A809YGW3"/>
<evidence type="ECO:0000313" key="3">
    <source>
        <dbReference type="EMBL" id="BCE36921.1"/>
    </source>
</evidence>
<feature type="domain" description="Pyruvate kinase barrel" evidence="1">
    <location>
        <begin position="4"/>
        <end position="36"/>
    </location>
</feature>
<evidence type="ECO:0000313" key="4">
    <source>
        <dbReference type="EMBL" id="BCE80521.1"/>
    </source>
</evidence>
<dbReference type="SUPFAM" id="SSF51621">
    <property type="entry name" value="Phosphoenolpyruvate/pyruvate domain"/>
    <property type="match status" value="1"/>
</dbReference>
<dbReference type="InterPro" id="IPR015793">
    <property type="entry name" value="Pyrv_Knase_brl"/>
</dbReference>
<dbReference type="EMBL" id="AP023098">
    <property type="protein sequence ID" value="BCE80521.1"/>
    <property type="molecule type" value="Genomic_DNA"/>
</dbReference>
<dbReference type="Gene3D" id="3.20.20.60">
    <property type="entry name" value="Phosphoenolpyruvate-binding domains"/>
    <property type="match status" value="1"/>
</dbReference>
<evidence type="ECO:0000259" key="1">
    <source>
        <dbReference type="Pfam" id="PF00224"/>
    </source>
</evidence>
<reference evidence="4" key="3">
    <citation type="submission" date="2020-05" db="EMBL/GenBank/DDBJ databases">
        <title>Complete genome sequence of Bradyrhizobium diazoefficiens XF9 isolated from soybean nodule.</title>
        <authorList>
            <person name="Noda R."/>
            <person name="Kakizaki K."/>
            <person name="Minamisawa K."/>
        </authorList>
    </citation>
    <scope>NUCLEOTIDE SEQUENCE</scope>
    <source>
        <strain evidence="4">XF9</strain>
    </source>
</reference>
<evidence type="ECO:0000313" key="2">
    <source>
        <dbReference type="EMBL" id="BCE28188.1"/>
    </source>
</evidence>
<reference evidence="3" key="2">
    <citation type="submission" date="2020-05" db="EMBL/GenBank/DDBJ databases">
        <title>Complete genome sequence of Bradyrhizobium diazoefficiens XF3 isolated from soybean nodule.</title>
        <authorList>
            <person name="Noda R."/>
            <person name="Kakizaki K."/>
            <person name="Minamisawa K."/>
        </authorList>
    </citation>
    <scope>NUCLEOTIDE SEQUENCE</scope>
    <source>
        <strain evidence="3">XF3</strain>
    </source>
</reference>
<dbReference type="InterPro" id="IPR015813">
    <property type="entry name" value="Pyrv/PenolPyrv_kinase-like_dom"/>
</dbReference>
<reference evidence="2" key="1">
    <citation type="submission" date="2020-05" db="EMBL/GenBank/DDBJ databases">
        <title>Complete genome sequence of Bradyrhizobium diazoefficiens XF2 isolated from soybean nodule.</title>
        <authorList>
            <person name="Noda R."/>
            <person name="Kakizaki K."/>
            <person name="Minamisawa K."/>
        </authorList>
    </citation>
    <scope>NUCLEOTIDE SEQUENCE</scope>
    <source>
        <strain evidence="2">XF2</strain>
    </source>
</reference>
<dbReference type="EMBL" id="AP023093">
    <property type="protein sequence ID" value="BCE36921.1"/>
    <property type="molecule type" value="Genomic_DNA"/>
</dbReference>
<proteinExistence type="predicted"/>
<dbReference type="Pfam" id="PF00224">
    <property type="entry name" value="PK"/>
    <property type="match status" value="1"/>
</dbReference>